<proteinExistence type="predicted"/>
<sequence length="64" mass="7491">MVVSITKGRVEEGNTGLFYFHFPTLTRAVLANVRWDFRELLVRKCGRKRTNHALLHAEEPIHEE</sequence>
<dbReference type="AlphaFoldDB" id="L0G202"/>
<dbReference type="HOGENOM" id="CLU_2860554_0_0_10"/>
<dbReference type="STRING" id="926556.Echvi_4047"/>
<name>L0G202_ECHVK</name>
<dbReference type="KEGG" id="evi:Echvi_4047"/>
<evidence type="ECO:0000313" key="1">
    <source>
        <dbReference type="EMBL" id="AGA80254.1"/>
    </source>
</evidence>
<keyword evidence="2" id="KW-1185">Reference proteome</keyword>
<organism evidence="1 2">
    <name type="scientific">Echinicola vietnamensis (strain DSM 17526 / LMG 23754 / KMM 6221)</name>
    <dbReference type="NCBI Taxonomy" id="926556"/>
    <lineage>
        <taxon>Bacteria</taxon>
        <taxon>Pseudomonadati</taxon>
        <taxon>Bacteroidota</taxon>
        <taxon>Cytophagia</taxon>
        <taxon>Cytophagales</taxon>
        <taxon>Cyclobacteriaceae</taxon>
        <taxon>Echinicola</taxon>
    </lineage>
</organism>
<dbReference type="Proteomes" id="UP000010796">
    <property type="component" value="Chromosome"/>
</dbReference>
<accession>L0G202</accession>
<reference evidence="2" key="1">
    <citation type="submission" date="2012-02" db="EMBL/GenBank/DDBJ databases">
        <title>The complete genome of Echinicola vietnamensis DSM 17526.</title>
        <authorList>
            <person name="Lucas S."/>
            <person name="Copeland A."/>
            <person name="Lapidus A."/>
            <person name="Glavina del Rio T."/>
            <person name="Dalin E."/>
            <person name="Tice H."/>
            <person name="Bruce D."/>
            <person name="Goodwin L."/>
            <person name="Pitluck S."/>
            <person name="Peters L."/>
            <person name="Ovchinnikova G."/>
            <person name="Teshima H."/>
            <person name="Kyrpides N."/>
            <person name="Mavromatis K."/>
            <person name="Ivanova N."/>
            <person name="Brettin T."/>
            <person name="Detter J.C."/>
            <person name="Han C."/>
            <person name="Larimer F."/>
            <person name="Land M."/>
            <person name="Hauser L."/>
            <person name="Markowitz V."/>
            <person name="Cheng J.-F."/>
            <person name="Hugenholtz P."/>
            <person name="Woyke T."/>
            <person name="Wu D."/>
            <person name="Brambilla E."/>
            <person name="Klenk H.-P."/>
            <person name="Eisen J.A."/>
        </authorList>
    </citation>
    <scope>NUCLEOTIDE SEQUENCE [LARGE SCALE GENOMIC DNA]</scope>
    <source>
        <strain evidence="2">DSM 17526 / LMG 23754 / KMM 6221</strain>
    </source>
</reference>
<protein>
    <submittedName>
        <fullName evidence="1">Uncharacterized protein</fullName>
    </submittedName>
</protein>
<dbReference type="EMBL" id="CP003346">
    <property type="protein sequence ID" value="AGA80254.1"/>
    <property type="molecule type" value="Genomic_DNA"/>
</dbReference>
<evidence type="ECO:0000313" key="2">
    <source>
        <dbReference type="Proteomes" id="UP000010796"/>
    </source>
</evidence>
<gene>
    <name evidence="1" type="ordered locus">Echvi_4047</name>
</gene>